<dbReference type="RefSeq" id="WP_161810575.1">
    <property type="nucleotide sequence ID" value="NZ_BLJN01000001.1"/>
</dbReference>
<comment type="caution">
    <text evidence="2">The sequence shown here is derived from an EMBL/GenBank/DDBJ whole genome shotgun (WGS) entry which is preliminary data.</text>
</comment>
<reference evidence="3" key="1">
    <citation type="submission" date="2020-01" db="EMBL/GenBank/DDBJ databases">
        <title>'Steroidobacter agaridevorans' sp. nov., agar-degrading bacteria isolated from rhizosphere soils.</title>
        <authorList>
            <person name="Ikenaga M."/>
            <person name="Kataoka M."/>
            <person name="Murouchi A."/>
            <person name="Katsuragi S."/>
            <person name="Sakai M."/>
        </authorList>
    </citation>
    <scope>NUCLEOTIDE SEQUENCE [LARGE SCALE GENOMIC DNA]</scope>
    <source>
        <strain evidence="3">YU21-B</strain>
    </source>
</reference>
<organism evidence="2 3">
    <name type="scientific">Steroidobacter agaridevorans</name>
    <dbReference type="NCBI Taxonomy" id="2695856"/>
    <lineage>
        <taxon>Bacteria</taxon>
        <taxon>Pseudomonadati</taxon>
        <taxon>Pseudomonadota</taxon>
        <taxon>Gammaproteobacteria</taxon>
        <taxon>Steroidobacterales</taxon>
        <taxon>Steroidobacteraceae</taxon>
        <taxon>Steroidobacter</taxon>
    </lineage>
</organism>
<dbReference type="Pfam" id="PF21168">
    <property type="entry name" value="FkbO_Hyg5-like_N"/>
    <property type="match status" value="1"/>
</dbReference>
<evidence type="ECO:0000313" key="3">
    <source>
        <dbReference type="Proteomes" id="UP000445000"/>
    </source>
</evidence>
<gene>
    <name evidence="2" type="ORF">GCM10011487_07120</name>
</gene>
<proteinExistence type="predicted"/>
<protein>
    <recommendedName>
        <fullName evidence="1">Chorismatase FkbO/Hyg5-like N-terminal domain-containing protein</fullName>
    </recommendedName>
</protein>
<name>A0A829Y7X7_9GAMM</name>
<keyword evidence="3" id="KW-1185">Reference proteome</keyword>
<accession>A0A829Y7X7</accession>
<dbReference type="AlphaFoldDB" id="A0A829Y7X7"/>
<dbReference type="EMBL" id="BLJN01000001">
    <property type="protein sequence ID" value="GFE78712.1"/>
    <property type="molecule type" value="Genomic_DNA"/>
</dbReference>
<dbReference type="Gene3D" id="3.30.1330.40">
    <property type="entry name" value="RutC-like"/>
    <property type="match status" value="1"/>
</dbReference>
<feature type="domain" description="Chorismatase FkbO/Hyg5-like N-terminal" evidence="1">
    <location>
        <begin position="70"/>
        <end position="198"/>
    </location>
</feature>
<dbReference type="InterPro" id="IPR049368">
    <property type="entry name" value="FkbO_Hyg5-like_N"/>
</dbReference>
<dbReference type="SUPFAM" id="SSF55298">
    <property type="entry name" value="YjgF-like"/>
    <property type="match status" value="1"/>
</dbReference>
<dbReference type="Proteomes" id="UP000445000">
    <property type="component" value="Unassembled WGS sequence"/>
</dbReference>
<sequence length="337" mass="36835">MRSSSGEQPAQSLPAALRVAYHPFDRAGEAPAGVLAAIRFGAANSPPAGLTIDVGLEPLQASAATPGAELWFATGPVHTGQWSDSAAAGPGRVRYAHDDHYLFAVVELDEREHGGILLTAEYVYAAVRHFQQQSGFPHLLRMWNYMDAINEGSGDLERYRQFNVGRGRGLGDVIQSYPSATAIGRQRPNHVLQVFWLAGKVAGQSLENPRQVSAYHYPRVHGPVSPVFARALIAPDHTLLISGTASIVGHHSQHHDDAMEQLEETVRNLSSFAPHVRRPRTAAQGDLLKVYVRDPELTPRIAERLRQLYPTSAILFVAADICRRELLLEIEAISLAS</sequence>
<dbReference type="InterPro" id="IPR035959">
    <property type="entry name" value="RutC-like_sf"/>
</dbReference>
<evidence type="ECO:0000313" key="2">
    <source>
        <dbReference type="EMBL" id="GFE78712.1"/>
    </source>
</evidence>
<evidence type="ECO:0000259" key="1">
    <source>
        <dbReference type="Pfam" id="PF21168"/>
    </source>
</evidence>